<proteinExistence type="predicted"/>
<name>A0A645ACA3_9ZZZZ</name>
<dbReference type="EMBL" id="VSSQ01013028">
    <property type="protein sequence ID" value="MPM50576.1"/>
    <property type="molecule type" value="Genomic_DNA"/>
</dbReference>
<reference evidence="1" key="1">
    <citation type="submission" date="2019-08" db="EMBL/GenBank/DDBJ databases">
        <authorList>
            <person name="Kucharzyk K."/>
            <person name="Murdoch R.W."/>
            <person name="Higgins S."/>
            <person name="Loffler F."/>
        </authorList>
    </citation>
    <scope>NUCLEOTIDE SEQUENCE</scope>
</reference>
<dbReference type="InterPro" id="IPR034660">
    <property type="entry name" value="DinB/YfiT-like"/>
</dbReference>
<gene>
    <name evidence="1" type="ORF">SDC9_97318</name>
</gene>
<sequence>MHAPLRDSGNEITPEKLLDLSQQVDWQAVRAYRSAVGASTRRVVGKLSFADLKRKTPSERLAKILAEGAINPDSKGVLAYWAGLTVKGLLLMPPTRHNFHHLNECLSLKRKAQKALQNQ</sequence>
<organism evidence="1">
    <name type="scientific">bioreactor metagenome</name>
    <dbReference type="NCBI Taxonomy" id="1076179"/>
    <lineage>
        <taxon>unclassified sequences</taxon>
        <taxon>metagenomes</taxon>
        <taxon>ecological metagenomes</taxon>
    </lineage>
</organism>
<dbReference type="Gene3D" id="1.20.120.450">
    <property type="entry name" value="dinb family like domain"/>
    <property type="match status" value="1"/>
</dbReference>
<comment type="caution">
    <text evidence="1">The sequence shown here is derived from an EMBL/GenBank/DDBJ whole genome shotgun (WGS) entry which is preliminary data.</text>
</comment>
<accession>A0A645ACA3</accession>
<dbReference type="AlphaFoldDB" id="A0A645ACA3"/>
<protein>
    <submittedName>
        <fullName evidence="1">Uncharacterized protein</fullName>
    </submittedName>
</protein>
<evidence type="ECO:0000313" key="1">
    <source>
        <dbReference type="EMBL" id="MPM50576.1"/>
    </source>
</evidence>